<dbReference type="SUPFAM" id="SSF56672">
    <property type="entry name" value="DNA/RNA polymerases"/>
    <property type="match status" value="1"/>
</dbReference>
<comment type="caution">
    <text evidence="8">The sequence shown here is derived from an EMBL/GenBank/DDBJ whole genome shotgun (WGS) entry which is preliminary data.</text>
</comment>
<dbReference type="Gene3D" id="3.10.20.370">
    <property type="match status" value="1"/>
</dbReference>
<dbReference type="CDD" id="cd09274">
    <property type="entry name" value="RNase_HI_RT_Ty3"/>
    <property type="match status" value="1"/>
</dbReference>
<keyword evidence="1" id="KW-0808">Transferase</keyword>
<evidence type="ECO:0000256" key="4">
    <source>
        <dbReference type="ARBA" id="ARBA00022759"/>
    </source>
</evidence>
<keyword evidence="4" id="KW-0255">Endonuclease</keyword>
<name>A0A814FSA1_9BILA</name>
<dbReference type="InterPro" id="IPR050951">
    <property type="entry name" value="Retrovirus_Pol_polyprotein"/>
</dbReference>
<reference evidence="8" key="1">
    <citation type="submission" date="2021-02" db="EMBL/GenBank/DDBJ databases">
        <authorList>
            <person name="Nowell W R."/>
        </authorList>
    </citation>
    <scope>NUCLEOTIDE SEQUENCE</scope>
    <source>
        <strain evidence="8">Ploen Becks lab</strain>
    </source>
</reference>
<dbReference type="Proteomes" id="UP000663879">
    <property type="component" value="Unassembled WGS sequence"/>
</dbReference>
<dbReference type="EMBL" id="CAJNOC010003498">
    <property type="protein sequence ID" value="CAF0985152.1"/>
    <property type="molecule type" value="Genomic_DNA"/>
</dbReference>
<gene>
    <name evidence="8" type="ORF">OXX778_LOCUS15629</name>
</gene>
<evidence type="ECO:0000256" key="5">
    <source>
        <dbReference type="ARBA" id="ARBA00022801"/>
    </source>
</evidence>
<evidence type="ECO:0000256" key="6">
    <source>
        <dbReference type="ARBA" id="ARBA00022918"/>
    </source>
</evidence>
<evidence type="ECO:0000256" key="3">
    <source>
        <dbReference type="ARBA" id="ARBA00022722"/>
    </source>
</evidence>
<keyword evidence="2" id="KW-0548">Nucleotidyltransferase</keyword>
<evidence type="ECO:0000313" key="9">
    <source>
        <dbReference type="Proteomes" id="UP000663879"/>
    </source>
</evidence>
<dbReference type="Gene3D" id="3.30.70.270">
    <property type="match status" value="1"/>
</dbReference>
<keyword evidence="3" id="KW-0540">Nuclease</keyword>
<dbReference type="GO" id="GO:0003964">
    <property type="term" value="F:RNA-directed DNA polymerase activity"/>
    <property type="evidence" value="ECO:0007669"/>
    <property type="project" value="UniProtKB-KW"/>
</dbReference>
<keyword evidence="9" id="KW-1185">Reference proteome</keyword>
<keyword evidence="6" id="KW-0695">RNA-directed DNA polymerase</keyword>
<keyword evidence="5" id="KW-0378">Hydrolase</keyword>
<dbReference type="InterPro" id="IPR043502">
    <property type="entry name" value="DNA/RNA_pol_sf"/>
</dbReference>
<dbReference type="AlphaFoldDB" id="A0A814FSA1"/>
<evidence type="ECO:0000256" key="1">
    <source>
        <dbReference type="ARBA" id="ARBA00022679"/>
    </source>
</evidence>
<dbReference type="FunFam" id="3.10.20.370:FF:000001">
    <property type="entry name" value="Retrovirus-related Pol polyprotein from transposon 17.6-like protein"/>
    <property type="match status" value="1"/>
</dbReference>
<sequence length="349" mass="40650">MTSKCKIASDETTFLGYKISSEGISIREDRIKTIKNYPRPTNGKKVKEFLGPASYYRQFIHNFAHIVEPLNKLTRKNIRFKWDENCQNAFKSLLNSLCNPPILAYPDFSKTFYLATDISNYGIGAVLCQKNDQDQERVIFYASRSLNNAERNYSTIERELLGIVYAVEKFRYYLYGTEFVIITDHNPLTYSHNLTLSSARLTRWRLKLAEYNFKIIYKKGKTHSNADPLSRIEHQSHEKEIHKEDLIETLVTLSSKSTMIEDKIKYNEDNLLKPINQIVLSTSKSNKDNQFQKFIKGNCPGLTQPNRQIIRFGECIRKVDKSGRTIFYLVTQHSHGRLDIRNVEKCLFT</sequence>
<organism evidence="8 9">
    <name type="scientific">Brachionus calyciflorus</name>
    <dbReference type="NCBI Taxonomy" id="104777"/>
    <lineage>
        <taxon>Eukaryota</taxon>
        <taxon>Metazoa</taxon>
        <taxon>Spiralia</taxon>
        <taxon>Gnathifera</taxon>
        <taxon>Rotifera</taxon>
        <taxon>Eurotatoria</taxon>
        <taxon>Monogononta</taxon>
        <taxon>Pseudotrocha</taxon>
        <taxon>Ploima</taxon>
        <taxon>Brachionidae</taxon>
        <taxon>Brachionus</taxon>
    </lineage>
</organism>
<evidence type="ECO:0000256" key="2">
    <source>
        <dbReference type="ARBA" id="ARBA00022695"/>
    </source>
</evidence>
<dbReference type="FunFam" id="3.30.70.270:FF:000020">
    <property type="entry name" value="Transposon Tf2-6 polyprotein-like Protein"/>
    <property type="match status" value="1"/>
</dbReference>
<dbReference type="OrthoDB" id="117296at2759"/>
<evidence type="ECO:0000259" key="7">
    <source>
        <dbReference type="Pfam" id="PF17917"/>
    </source>
</evidence>
<dbReference type="PANTHER" id="PTHR37984:SF5">
    <property type="entry name" value="PROTEIN NYNRIN-LIKE"/>
    <property type="match status" value="1"/>
</dbReference>
<evidence type="ECO:0000313" key="8">
    <source>
        <dbReference type="EMBL" id="CAF0985152.1"/>
    </source>
</evidence>
<dbReference type="PANTHER" id="PTHR37984">
    <property type="entry name" value="PROTEIN CBG26694"/>
    <property type="match status" value="1"/>
</dbReference>
<dbReference type="GO" id="GO:0016787">
    <property type="term" value="F:hydrolase activity"/>
    <property type="evidence" value="ECO:0007669"/>
    <property type="project" value="UniProtKB-KW"/>
</dbReference>
<proteinExistence type="predicted"/>
<accession>A0A814FSA1</accession>
<dbReference type="GO" id="GO:0004519">
    <property type="term" value="F:endonuclease activity"/>
    <property type="evidence" value="ECO:0007669"/>
    <property type="project" value="UniProtKB-KW"/>
</dbReference>
<dbReference type="InterPro" id="IPR041373">
    <property type="entry name" value="RT_RNaseH"/>
</dbReference>
<protein>
    <recommendedName>
        <fullName evidence="7">Reverse transcriptase RNase H-like domain-containing protein</fullName>
    </recommendedName>
</protein>
<dbReference type="InterPro" id="IPR043128">
    <property type="entry name" value="Rev_trsase/Diguanyl_cyclase"/>
</dbReference>
<feature type="domain" description="Reverse transcriptase RNase H-like" evidence="7">
    <location>
        <begin position="107"/>
        <end position="211"/>
    </location>
</feature>
<dbReference type="Pfam" id="PF17917">
    <property type="entry name" value="RT_RNaseH"/>
    <property type="match status" value="1"/>
</dbReference>